<dbReference type="EMBL" id="LUGG01000032">
    <property type="protein sequence ID" value="OBZ66209.1"/>
    <property type="molecule type" value="Genomic_DNA"/>
</dbReference>
<dbReference type="OMA" id="MERRKSH"/>
<feature type="compositionally biased region" description="Basic and acidic residues" evidence="1">
    <location>
        <begin position="196"/>
        <end position="223"/>
    </location>
</feature>
<feature type="region of interest" description="Disordered" evidence="1">
    <location>
        <begin position="1"/>
        <end position="235"/>
    </location>
</feature>
<evidence type="ECO:0000313" key="3">
    <source>
        <dbReference type="EMBL" id="OBZ66209.1"/>
    </source>
</evidence>
<feature type="domain" description="DUF3295" evidence="2">
    <location>
        <begin position="367"/>
        <end position="414"/>
    </location>
</feature>
<feature type="region of interest" description="Disordered" evidence="1">
    <location>
        <begin position="333"/>
        <end position="369"/>
    </location>
</feature>
<feature type="compositionally biased region" description="Basic and acidic residues" evidence="1">
    <location>
        <begin position="451"/>
        <end position="463"/>
    </location>
</feature>
<dbReference type="OrthoDB" id="515401at2759"/>
<feature type="compositionally biased region" description="Polar residues" evidence="1">
    <location>
        <begin position="118"/>
        <end position="135"/>
    </location>
</feature>
<name>A0A1C7LQN1_GRIFR</name>
<dbReference type="GO" id="GO:0031930">
    <property type="term" value="P:mitochondria-nucleus signaling pathway"/>
    <property type="evidence" value="ECO:0007669"/>
    <property type="project" value="TreeGrafter"/>
</dbReference>
<evidence type="ECO:0000256" key="1">
    <source>
        <dbReference type="SAM" id="MobiDB-lite"/>
    </source>
</evidence>
<dbReference type="PANTHER" id="PTHR28014">
    <property type="entry name" value="NEGATIVE REGULATOR OF RAS-CAMP PATHWAY"/>
    <property type="match status" value="1"/>
</dbReference>
<dbReference type="STRING" id="5627.A0A1C7LQN1"/>
<organism evidence="3 4">
    <name type="scientific">Grifola frondosa</name>
    <name type="common">Maitake</name>
    <name type="synonym">Polyporus frondosus</name>
    <dbReference type="NCBI Taxonomy" id="5627"/>
    <lineage>
        <taxon>Eukaryota</taxon>
        <taxon>Fungi</taxon>
        <taxon>Dikarya</taxon>
        <taxon>Basidiomycota</taxon>
        <taxon>Agaricomycotina</taxon>
        <taxon>Agaricomycetes</taxon>
        <taxon>Polyporales</taxon>
        <taxon>Grifolaceae</taxon>
        <taxon>Grifola</taxon>
    </lineage>
</organism>
<feature type="compositionally biased region" description="Polar residues" evidence="1">
    <location>
        <begin position="47"/>
        <end position="81"/>
    </location>
</feature>
<feature type="compositionally biased region" description="Acidic residues" evidence="1">
    <location>
        <begin position="177"/>
        <end position="195"/>
    </location>
</feature>
<dbReference type="PANTHER" id="PTHR28014:SF1">
    <property type="entry name" value="NEGATIVE REGULATOR OF RAS-CAMP PATHWAY"/>
    <property type="match status" value="1"/>
</dbReference>
<protein>
    <recommendedName>
        <fullName evidence="2">DUF3295 domain-containing protein</fullName>
    </recommendedName>
</protein>
<feature type="region of interest" description="Disordered" evidence="1">
    <location>
        <begin position="274"/>
        <end position="320"/>
    </location>
</feature>
<evidence type="ECO:0000313" key="4">
    <source>
        <dbReference type="Proteomes" id="UP000092993"/>
    </source>
</evidence>
<dbReference type="Pfam" id="PF11702">
    <property type="entry name" value="DUF3295"/>
    <property type="match status" value="1"/>
</dbReference>
<dbReference type="AlphaFoldDB" id="A0A1C7LQN1"/>
<dbReference type="InterPro" id="IPR021711">
    <property type="entry name" value="DUF3295"/>
</dbReference>
<dbReference type="GO" id="GO:0005737">
    <property type="term" value="C:cytoplasm"/>
    <property type="evidence" value="ECO:0007669"/>
    <property type="project" value="TreeGrafter"/>
</dbReference>
<feature type="compositionally biased region" description="Basic and acidic residues" evidence="1">
    <location>
        <begin position="28"/>
        <end position="43"/>
    </location>
</feature>
<sequence length="480" mass="52089">MTKPALPPAIATAPAASSSSRGITSEQPKPRNDDTLKPSDRRFYLQQAGSPDGSSPQETPRTTSAKSSDVQERSPSSTSSHIKSEAAGHASKRGSGQARKSKEVVRHAPGPTAEPKKTTFNIGSVSSNGSRSATGAPSKPAPHKETVAANPPPNPPNEINGAGPPRRGVVISTSSEYETDTDDDSEWASEDEAAEAGEKERRAREEARLREAAEEAQRQRDMFAKVPKRSYSNLNRTRSGLLSQLLNPDPNLFPPNHPYRNSFSTQDMTMLGRHGGGFTPIVTAQAPPTHVNGNGGYRPKGRPQGEELEDDSDSGEENTDNEIQLSRSIAQQKLAALADPNRRRYSDRGPSHHHQPVRPSLPSVATAPIPLGHPYNLPAPAPPMTPRTTRRQMLSTELSESLRRNLLWERQVSKINMTARRGVLGGGLRPLTAANPAANTSAANQHGRVNGGERADDREESKRRAMRNRSWADDYHYAGW</sequence>
<accession>A0A1C7LQN1</accession>
<feature type="compositionally biased region" description="Basic and acidic residues" evidence="1">
    <location>
        <begin position="340"/>
        <end position="350"/>
    </location>
</feature>
<feature type="compositionally biased region" description="Acidic residues" evidence="1">
    <location>
        <begin position="306"/>
        <end position="320"/>
    </location>
</feature>
<dbReference type="InterPro" id="IPR053043">
    <property type="entry name" value="Ras-cAMP_regulatory"/>
</dbReference>
<dbReference type="GO" id="GO:0006808">
    <property type="term" value="P:regulation of nitrogen utilization"/>
    <property type="evidence" value="ECO:0007669"/>
    <property type="project" value="TreeGrafter"/>
</dbReference>
<feature type="region of interest" description="Disordered" evidence="1">
    <location>
        <begin position="437"/>
        <end position="468"/>
    </location>
</feature>
<evidence type="ECO:0000259" key="2">
    <source>
        <dbReference type="Pfam" id="PF11702"/>
    </source>
</evidence>
<proteinExistence type="predicted"/>
<feature type="compositionally biased region" description="Low complexity" evidence="1">
    <location>
        <begin position="8"/>
        <end position="20"/>
    </location>
</feature>
<gene>
    <name evidence="3" type="ORF">A0H81_13861</name>
</gene>
<dbReference type="Proteomes" id="UP000092993">
    <property type="component" value="Unassembled WGS sequence"/>
</dbReference>
<dbReference type="GO" id="GO:0000122">
    <property type="term" value="P:negative regulation of transcription by RNA polymerase II"/>
    <property type="evidence" value="ECO:0007669"/>
    <property type="project" value="TreeGrafter"/>
</dbReference>
<comment type="caution">
    <text evidence="3">The sequence shown here is derived from an EMBL/GenBank/DDBJ whole genome shotgun (WGS) entry which is preliminary data.</text>
</comment>
<keyword evidence="4" id="KW-1185">Reference proteome</keyword>
<reference evidence="3 4" key="1">
    <citation type="submission" date="2016-03" db="EMBL/GenBank/DDBJ databases">
        <title>Whole genome sequencing of Grifola frondosa 9006-11.</title>
        <authorList>
            <person name="Min B."/>
            <person name="Park H."/>
            <person name="Kim J.-G."/>
            <person name="Cho H."/>
            <person name="Oh Y.-L."/>
            <person name="Kong W.-S."/>
            <person name="Choi I.-G."/>
        </authorList>
    </citation>
    <scope>NUCLEOTIDE SEQUENCE [LARGE SCALE GENOMIC DNA]</scope>
    <source>
        <strain evidence="3 4">9006-11</strain>
    </source>
</reference>